<feature type="disulfide bond" evidence="16">
    <location>
        <begin position="62"/>
        <end position="67"/>
    </location>
</feature>
<evidence type="ECO:0000256" key="12">
    <source>
        <dbReference type="ARBA" id="ARBA00023324"/>
    </source>
</evidence>
<dbReference type="InterPro" id="IPR000823">
    <property type="entry name" value="Peroxidase_pln"/>
</dbReference>
<accession>A0A2P5WVG6</accession>
<evidence type="ECO:0000256" key="2">
    <source>
        <dbReference type="ARBA" id="ARBA00001970"/>
    </source>
</evidence>
<protein>
    <recommendedName>
        <fullName evidence="4">peroxidase</fullName>
        <ecNumber evidence="4">1.11.1.7</ecNumber>
    </recommendedName>
</protein>
<keyword evidence="12" id="KW-0376">Hydrogen peroxide</keyword>
<keyword evidence="8 14" id="KW-0479">Metal-binding</keyword>
<reference evidence="22 23" key="1">
    <citation type="submission" date="2015-01" db="EMBL/GenBank/DDBJ databases">
        <title>Genome of allotetraploid Gossypium barbadense reveals genomic plasticity and fiber elongation in cotton evolution.</title>
        <authorList>
            <person name="Chen X."/>
            <person name="Liu X."/>
            <person name="Zhao B."/>
            <person name="Zheng H."/>
            <person name="Hu Y."/>
            <person name="Lu G."/>
            <person name="Yang C."/>
            <person name="Chen J."/>
            <person name="Shan C."/>
            <person name="Zhang L."/>
            <person name="Zhou Y."/>
            <person name="Wang L."/>
            <person name="Guo W."/>
            <person name="Bai Y."/>
            <person name="Ruan J."/>
            <person name="Shangguan X."/>
            <person name="Mao Y."/>
            <person name="Jiang J."/>
            <person name="Zhu Y."/>
            <person name="Lei J."/>
            <person name="Kang H."/>
            <person name="Chen S."/>
            <person name="He X."/>
            <person name="Wang R."/>
            <person name="Wang Y."/>
            <person name="Chen J."/>
            <person name="Wang L."/>
            <person name="Yu S."/>
            <person name="Wang B."/>
            <person name="Wei J."/>
            <person name="Song S."/>
            <person name="Lu X."/>
            <person name="Gao Z."/>
            <person name="Gu W."/>
            <person name="Deng X."/>
            <person name="Ma D."/>
            <person name="Wang S."/>
            <person name="Liang W."/>
            <person name="Fang L."/>
            <person name="Cai C."/>
            <person name="Zhu X."/>
            <person name="Zhou B."/>
            <person name="Zhang Y."/>
            <person name="Chen Z."/>
            <person name="Xu S."/>
            <person name="Zhu R."/>
            <person name="Wang S."/>
            <person name="Zhang T."/>
            <person name="Zhao G."/>
        </authorList>
    </citation>
    <scope>NUCLEOTIDE SEQUENCE [LARGE SCALE GENOMIC DNA]</scope>
    <source>
        <strain evidence="23">cv. Xinhai21</strain>
        <tissue evidence="22">Leaf</tissue>
    </source>
</reference>
<feature type="region of interest" description="Disordered" evidence="18">
    <location>
        <begin position="257"/>
        <end position="285"/>
    </location>
</feature>
<evidence type="ECO:0000313" key="23">
    <source>
        <dbReference type="Proteomes" id="UP000239757"/>
    </source>
</evidence>
<dbReference type="OrthoDB" id="1933045at2759"/>
<feature type="binding site" evidence="14">
    <location>
        <position position="61"/>
    </location>
    <ligand>
        <name>Ca(2+)</name>
        <dbReference type="ChEBI" id="CHEBI:29108"/>
        <label>1</label>
    </ligand>
</feature>
<dbReference type="SUPFAM" id="SSF56112">
    <property type="entry name" value="Protein kinase-like (PK-like)"/>
    <property type="match status" value="1"/>
</dbReference>
<evidence type="ECO:0000256" key="19">
    <source>
        <dbReference type="SAM" id="SignalP"/>
    </source>
</evidence>
<evidence type="ECO:0000259" key="21">
    <source>
        <dbReference type="PROSITE" id="PS50873"/>
    </source>
</evidence>
<comment type="catalytic activity">
    <reaction evidence="1">
        <text>2 a phenolic donor + H2O2 = 2 a phenolic radical donor + 2 H2O</text>
        <dbReference type="Rhea" id="RHEA:56136"/>
        <dbReference type="ChEBI" id="CHEBI:15377"/>
        <dbReference type="ChEBI" id="CHEBI:16240"/>
        <dbReference type="ChEBI" id="CHEBI:139520"/>
        <dbReference type="ChEBI" id="CHEBI:139521"/>
        <dbReference type="EC" id="1.11.1.7"/>
    </reaction>
</comment>
<keyword evidence="9" id="KW-0560">Oxidoreductase</keyword>
<name>A0A2P5WVG6_GOSBA</name>
<comment type="cofactor">
    <cofactor evidence="2">
        <name>heme b</name>
        <dbReference type="ChEBI" id="CHEBI:60344"/>
    </cofactor>
</comment>
<evidence type="ECO:0000256" key="13">
    <source>
        <dbReference type="PIRSR" id="PIRSR600823-1"/>
    </source>
</evidence>
<evidence type="ECO:0000256" key="5">
    <source>
        <dbReference type="ARBA" id="ARBA00022525"/>
    </source>
</evidence>
<dbReference type="InterPro" id="IPR011009">
    <property type="entry name" value="Kinase-like_dom_sf"/>
</dbReference>
<dbReference type="GO" id="GO:0004672">
    <property type="term" value="F:protein kinase activity"/>
    <property type="evidence" value="ECO:0007669"/>
    <property type="project" value="InterPro"/>
</dbReference>
<dbReference type="FunFam" id="1.10.520.10:FF:000008">
    <property type="entry name" value="Peroxidase"/>
    <property type="match status" value="1"/>
</dbReference>
<dbReference type="PRINTS" id="PR00458">
    <property type="entry name" value="PEROXIDASE"/>
</dbReference>
<organism evidence="22 23">
    <name type="scientific">Gossypium barbadense</name>
    <name type="common">Sea Island cotton</name>
    <name type="synonym">Hibiscus barbadensis</name>
    <dbReference type="NCBI Taxonomy" id="3634"/>
    <lineage>
        <taxon>Eukaryota</taxon>
        <taxon>Viridiplantae</taxon>
        <taxon>Streptophyta</taxon>
        <taxon>Embryophyta</taxon>
        <taxon>Tracheophyta</taxon>
        <taxon>Spermatophyta</taxon>
        <taxon>Magnoliopsida</taxon>
        <taxon>eudicotyledons</taxon>
        <taxon>Gunneridae</taxon>
        <taxon>Pentapetalae</taxon>
        <taxon>rosids</taxon>
        <taxon>malvids</taxon>
        <taxon>Malvales</taxon>
        <taxon>Malvaceae</taxon>
        <taxon>Malvoideae</taxon>
        <taxon>Gossypium</taxon>
    </lineage>
</organism>
<evidence type="ECO:0000256" key="4">
    <source>
        <dbReference type="ARBA" id="ARBA00012313"/>
    </source>
</evidence>
<evidence type="ECO:0000259" key="20">
    <source>
        <dbReference type="PROSITE" id="PS50011"/>
    </source>
</evidence>
<dbReference type="SMART" id="SM00220">
    <property type="entry name" value="S_TKc"/>
    <property type="match status" value="1"/>
</dbReference>
<sequence length="422" mass="46232">MGFVFLLLAFFAIGVVQGQLRVGFYSNTCPDAESIVSSVVRNATQFISNIPPVLFRLHFHDCFVEGCDGSILIENGPKAERHAFGHQGVGGFEVKEQAKAQLEATCPGVVSCTDIVALAARDAIALANGPSYEVPTGRRDGRVSDVSLAANMLDEDGLLHTACETPNYVAPEVLKDKGYDGTSSDIWSCEVILFVLMAGYLPFDEPSLIGFCPSWFSSGARNLIKRILDPNPLIRITIPEILQDEWFKKWYKPPKFEQDEDDGVESPGPLLPEGRPPGSGSHSMVRRVRRSFKIGTQCAGCPVPCRGRPSGGRKRKDTPHRVVFPHFAHRTFQKSPAASRTRELTRFPSSSELTFWVGQLVSCFRAESLSCHGSPLPGRNGIGGRCEDVYRLKLAGTPMATSTGNISEARARRGVREEAYEL</sequence>
<comment type="similarity">
    <text evidence="17">Belongs to the peroxidase family.</text>
</comment>
<comment type="function">
    <text evidence="3">Removal of H(2)O(2), oxidation of toxic reductants, biosynthesis and degradation of lignin, suberization, auxin catabolism, response to environmental stresses such as wounding, pathogen attack and oxidative stress. These functions might be dependent on each isozyme/isoform in each plant tissue.</text>
</comment>
<dbReference type="Gene3D" id="1.10.520.10">
    <property type="match status" value="1"/>
</dbReference>
<dbReference type="GO" id="GO:0140825">
    <property type="term" value="F:lactoperoxidase activity"/>
    <property type="evidence" value="ECO:0007669"/>
    <property type="project" value="UniProtKB-EC"/>
</dbReference>
<dbReference type="GO" id="GO:0042744">
    <property type="term" value="P:hydrogen peroxide catabolic process"/>
    <property type="evidence" value="ECO:0007669"/>
    <property type="project" value="UniProtKB-KW"/>
</dbReference>
<feature type="domain" description="Plant heme peroxidase family profile" evidence="21">
    <location>
        <begin position="19"/>
        <end position="199"/>
    </location>
</feature>
<feature type="disulfide bond" evidence="16">
    <location>
        <begin position="29"/>
        <end position="106"/>
    </location>
</feature>
<dbReference type="EMBL" id="KZ666386">
    <property type="protein sequence ID" value="PPR95041.1"/>
    <property type="molecule type" value="Genomic_DNA"/>
</dbReference>
<dbReference type="PROSITE" id="PS50873">
    <property type="entry name" value="PEROXIDASE_4"/>
    <property type="match status" value="1"/>
</dbReference>
<gene>
    <name evidence="22" type="ORF">GOBAR_AA25638</name>
</gene>
<dbReference type="AlphaFoldDB" id="A0A2P5WVG6"/>
<keyword evidence="5" id="KW-0964">Secreted</keyword>
<dbReference type="PROSITE" id="PS50011">
    <property type="entry name" value="PROTEIN_KINASE_DOM"/>
    <property type="match status" value="1"/>
</dbReference>
<evidence type="ECO:0000256" key="8">
    <source>
        <dbReference type="ARBA" id="ARBA00022723"/>
    </source>
</evidence>
<feature type="binding site" evidence="14">
    <location>
        <position position="70"/>
    </location>
    <ligand>
        <name>Ca(2+)</name>
        <dbReference type="ChEBI" id="CHEBI:29108"/>
        <label>1</label>
    </ligand>
</feature>
<dbReference type="EC" id="1.11.1.7" evidence="4"/>
<dbReference type="PANTHER" id="PTHR31235">
    <property type="entry name" value="PEROXIDASE 25-RELATED"/>
    <property type="match status" value="1"/>
</dbReference>
<evidence type="ECO:0000256" key="11">
    <source>
        <dbReference type="ARBA" id="ARBA00023157"/>
    </source>
</evidence>
<feature type="site" description="Transition state stabilizer" evidence="15">
    <location>
        <position position="56"/>
    </location>
</feature>
<dbReference type="GO" id="GO:0046872">
    <property type="term" value="F:metal ion binding"/>
    <property type="evidence" value="ECO:0007669"/>
    <property type="project" value="UniProtKB-KW"/>
</dbReference>
<dbReference type="InterPro" id="IPR002016">
    <property type="entry name" value="Haem_peroxidase"/>
</dbReference>
<feature type="domain" description="Protein kinase" evidence="20">
    <location>
        <begin position="1"/>
        <end position="247"/>
    </location>
</feature>
<feature type="binding site" evidence="14">
    <location>
        <position position="68"/>
    </location>
    <ligand>
        <name>Ca(2+)</name>
        <dbReference type="ChEBI" id="CHEBI:29108"/>
        <label>1</label>
    </ligand>
</feature>
<feature type="signal peptide" evidence="19">
    <location>
        <begin position="1"/>
        <end position="18"/>
    </location>
</feature>
<dbReference type="InterPro" id="IPR000719">
    <property type="entry name" value="Prot_kinase_dom"/>
</dbReference>
<evidence type="ECO:0000313" key="22">
    <source>
        <dbReference type="EMBL" id="PPR95041.1"/>
    </source>
</evidence>
<dbReference type="SUPFAM" id="SSF48113">
    <property type="entry name" value="Heme-dependent peroxidases"/>
    <property type="match status" value="1"/>
</dbReference>
<dbReference type="InterPro" id="IPR010255">
    <property type="entry name" value="Haem_peroxidase_sf"/>
</dbReference>
<feature type="binding site" evidence="14">
    <location>
        <position position="80"/>
    </location>
    <ligand>
        <name>Ca(2+)</name>
        <dbReference type="ChEBI" id="CHEBI:29108"/>
        <label>1</label>
    </ligand>
</feature>
<proteinExistence type="inferred from homology"/>
<evidence type="ECO:0000256" key="7">
    <source>
        <dbReference type="ARBA" id="ARBA00022617"/>
    </source>
</evidence>
<evidence type="ECO:0000256" key="14">
    <source>
        <dbReference type="PIRSR" id="PIRSR600823-3"/>
    </source>
</evidence>
<feature type="compositionally biased region" description="Low complexity" evidence="18">
    <location>
        <begin position="265"/>
        <end position="281"/>
    </location>
</feature>
<keyword evidence="10" id="KW-0408">Iron</keyword>
<keyword evidence="6" id="KW-0575">Peroxidase</keyword>
<dbReference type="Proteomes" id="UP000239757">
    <property type="component" value="Unassembled WGS sequence"/>
</dbReference>
<comment type="cofactor">
    <cofactor evidence="14">
        <name>Ca(2+)</name>
        <dbReference type="ChEBI" id="CHEBI:29108"/>
    </cofactor>
    <text evidence="14">Binds 2 calcium ions per subunit.</text>
</comment>
<dbReference type="GO" id="GO:0020037">
    <property type="term" value="F:heme binding"/>
    <property type="evidence" value="ECO:0007669"/>
    <property type="project" value="InterPro"/>
</dbReference>
<keyword evidence="19" id="KW-0732">Signal</keyword>
<evidence type="ECO:0000256" key="3">
    <source>
        <dbReference type="ARBA" id="ARBA00002322"/>
    </source>
</evidence>
<feature type="binding site" evidence="14">
    <location>
        <position position="66"/>
    </location>
    <ligand>
        <name>Ca(2+)</name>
        <dbReference type="ChEBI" id="CHEBI:29108"/>
        <label>1</label>
    </ligand>
</feature>
<evidence type="ECO:0000256" key="17">
    <source>
        <dbReference type="RuleBase" id="RU004241"/>
    </source>
</evidence>
<dbReference type="PRINTS" id="PR00461">
    <property type="entry name" value="PLPEROXIDASE"/>
</dbReference>
<evidence type="ECO:0000256" key="6">
    <source>
        <dbReference type="ARBA" id="ARBA00022559"/>
    </source>
</evidence>
<feature type="active site" description="Proton acceptor" evidence="13">
    <location>
        <position position="60"/>
    </location>
</feature>
<evidence type="ECO:0000256" key="1">
    <source>
        <dbReference type="ARBA" id="ARBA00000189"/>
    </source>
</evidence>
<feature type="chain" id="PRO_5015119449" description="peroxidase" evidence="19">
    <location>
        <begin position="19"/>
        <end position="422"/>
    </location>
</feature>
<feature type="binding site" evidence="14">
    <location>
        <position position="64"/>
    </location>
    <ligand>
        <name>Ca(2+)</name>
        <dbReference type="ChEBI" id="CHEBI:29108"/>
        <label>1</label>
    </ligand>
</feature>
<evidence type="ECO:0000256" key="16">
    <source>
        <dbReference type="PIRSR" id="PIRSR600823-5"/>
    </source>
</evidence>
<keyword evidence="14" id="KW-0106">Calcium</keyword>
<dbReference type="GO" id="GO:0006979">
    <property type="term" value="P:response to oxidative stress"/>
    <property type="evidence" value="ECO:0007669"/>
    <property type="project" value="InterPro"/>
</dbReference>
<keyword evidence="11 16" id="KW-1015">Disulfide bond</keyword>
<evidence type="ECO:0000256" key="18">
    <source>
        <dbReference type="SAM" id="MobiDB-lite"/>
    </source>
</evidence>
<evidence type="ECO:0000256" key="9">
    <source>
        <dbReference type="ARBA" id="ARBA00023002"/>
    </source>
</evidence>
<dbReference type="Pfam" id="PF00141">
    <property type="entry name" value="peroxidase"/>
    <property type="match status" value="1"/>
</dbReference>
<evidence type="ECO:0000256" key="15">
    <source>
        <dbReference type="PIRSR" id="PIRSR600823-4"/>
    </source>
</evidence>
<dbReference type="GO" id="GO:0005524">
    <property type="term" value="F:ATP binding"/>
    <property type="evidence" value="ECO:0007669"/>
    <property type="project" value="InterPro"/>
</dbReference>
<keyword evidence="7" id="KW-0349">Heme</keyword>
<evidence type="ECO:0000256" key="10">
    <source>
        <dbReference type="ARBA" id="ARBA00023004"/>
    </source>
</evidence>